<protein>
    <submittedName>
        <fullName evidence="2">HNH endonuclease</fullName>
    </submittedName>
</protein>
<evidence type="ECO:0000259" key="1">
    <source>
        <dbReference type="Pfam" id="PF13392"/>
    </source>
</evidence>
<dbReference type="RefSeq" id="WP_052717232.1">
    <property type="nucleotide sequence ID" value="NZ_JAMQKB010000044.1"/>
</dbReference>
<dbReference type="InterPro" id="IPR044925">
    <property type="entry name" value="His-Me_finger_sf"/>
</dbReference>
<dbReference type="Proteomes" id="UP001145050">
    <property type="component" value="Unassembled WGS sequence"/>
</dbReference>
<reference evidence="2" key="1">
    <citation type="submission" date="2022-06" db="EMBL/GenBank/DDBJ databases">
        <title>Aquibacillus sp. a new bacterium isolated from soil saline samples.</title>
        <authorList>
            <person name="Galisteo C."/>
            <person name="De La Haba R."/>
            <person name="Sanchez-Porro C."/>
            <person name="Ventosa A."/>
        </authorList>
    </citation>
    <scope>NUCLEOTIDE SEQUENCE</scope>
    <source>
        <strain evidence="2">3ASR75-11</strain>
    </source>
</reference>
<organism evidence="2 3">
    <name type="scientific">Terrihalobacillus insolitus</name>
    <dbReference type="NCBI Taxonomy" id="2950438"/>
    <lineage>
        <taxon>Bacteria</taxon>
        <taxon>Bacillati</taxon>
        <taxon>Bacillota</taxon>
        <taxon>Bacilli</taxon>
        <taxon>Bacillales</taxon>
        <taxon>Bacillaceae</taxon>
        <taxon>Terrihalobacillus</taxon>
    </lineage>
</organism>
<dbReference type="GO" id="GO:0004519">
    <property type="term" value="F:endonuclease activity"/>
    <property type="evidence" value="ECO:0007669"/>
    <property type="project" value="UniProtKB-KW"/>
</dbReference>
<sequence length="200" mass="23728">MMSWFNHDLRFRNKYRIEGNVAVIEIVKRSGEKLETTISAHQLPRVITRYPSIFIVDRGYVGGYIRGTRKRELLHRFLTNAPKNKFVDHIDGNPLNNQDDNLRLVTNAENQQNRRSAQSNNESTGIWGVTWYKNTKSWRARVRKGKLFIQQYYKDIYEAVEFVRTVKKLLHPYSDYEPPTNQQIKELIARYQPEKLKNGR</sequence>
<dbReference type="SUPFAM" id="SSF54060">
    <property type="entry name" value="His-Me finger endonucleases"/>
    <property type="match status" value="1"/>
</dbReference>
<keyword evidence="2" id="KW-0255">Endonuclease</keyword>
<keyword evidence="2" id="KW-0540">Nuclease</keyword>
<proteinExistence type="predicted"/>
<dbReference type="Pfam" id="PF13392">
    <property type="entry name" value="HNH_3"/>
    <property type="match status" value="1"/>
</dbReference>
<dbReference type="Gene3D" id="3.90.75.20">
    <property type="match status" value="1"/>
</dbReference>
<accession>A0A9X3WZQ9</accession>
<keyword evidence="2" id="KW-0378">Hydrolase</keyword>
<feature type="domain" description="HNH nuclease" evidence="1">
    <location>
        <begin position="82"/>
        <end position="112"/>
    </location>
</feature>
<gene>
    <name evidence="2" type="ORF">NC797_17835</name>
</gene>
<dbReference type="EMBL" id="JAMQKB010000044">
    <property type="protein sequence ID" value="MDC3426329.1"/>
    <property type="molecule type" value="Genomic_DNA"/>
</dbReference>
<comment type="caution">
    <text evidence="2">The sequence shown here is derived from an EMBL/GenBank/DDBJ whole genome shotgun (WGS) entry which is preliminary data.</text>
</comment>
<dbReference type="AlphaFoldDB" id="A0A9X3WZQ9"/>
<evidence type="ECO:0000313" key="3">
    <source>
        <dbReference type="Proteomes" id="UP001145050"/>
    </source>
</evidence>
<evidence type="ECO:0000313" key="2">
    <source>
        <dbReference type="EMBL" id="MDC3426329.1"/>
    </source>
</evidence>
<dbReference type="InterPro" id="IPR003615">
    <property type="entry name" value="HNH_nuc"/>
</dbReference>
<keyword evidence="3" id="KW-1185">Reference proteome</keyword>
<name>A0A9X3WZQ9_9BACI</name>